<dbReference type="RefSeq" id="XP_013775107.1">
    <property type="nucleotide sequence ID" value="XM_013919653.2"/>
</dbReference>
<protein>
    <submittedName>
        <fullName evidence="4">Uncharacterized protein KIAA1143 homolog</fullName>
    </submittedName>
</protein>
<evidence type="ECO:0000259" key="2">
    <source>
        <dbReference type="Pfam" id="PF15377"/>
    </source>
</evidence>
<dbReference type="Pfam" id="PF15377">
    <property type="entry name" value="DUF4604"/>
    <property type="match status" value="1"/>
</dbReference>
<reference evidence="4" key="1">
    <citation type="submission" date="2025-08" db="UniProtKB">
        <authorList>
            <consortium name="RefSeq"/>
        </authorList>
    </citation>
    <scope>IDENTIFICATION</scope>
    <source>
        <tissue evidence="4">Muscle</tissue>
    </source>
</reference>
<dbReference type="InterPro" id="IPR040219">
    <property type="entry name" value="KIAA1143-like"/>
</dbReference>
<evidence type="ECO:0000313" key="4">
    <source>
        <dbReference type="RefSeq" id="XP_013775107.1"/>
    </source>
</evidence>
<dbReference type="Proteomes" id="UP000694941">
    <property type="component" value="Unplaced"/>
</dbReference>
<organism evidence="3 4">
    <name type="scientific">Limulus polyphemus</name>
    <name type="common">Atlantic horseshoe crab</name>
    <dbReference type="NCBI Taxonomy" id="6850"/>
    <lineage>
        <taxon>Eukaryota</taxon>
        <taxon>Metazoa</taxon>
        <taxon>Ecdysozoa</taxon>
        <taxon>Arthropoda</taxon>
        <taxon>Chelicerata</taxon>
        <taxon>Merostomata</taxon>
        <taxon>Xiphosura</taxon>
        <taxon>Limulidae</taxon>
        <taxon>Limulus</taxon>
    </lineage>
</organism>
<keyword evidence="3" id="KW-1185">Reference proteome</keyword>
<evidence type="ECO:0000313" key="3">
    <source>
        <dbReference type="Proteomes" id="UP000694941"/>
    </source>
</evidence>
<gene>
    <name evidence="4" type="primary">LOC106459978</name>
</gene>
<accession>A0ABM1B5B0</accession>
<evidence type="ECO:0000256" key="1">
    <source>
        <dbReference type="SAM" id="MobiDB-lite"/>
    </source>
</evidence>
<dbReference type="PANTHER" id="PTHR31195:SF2">
    <property type="entry name" value="GEO02494P1"/>
    <property type="match status" value="1"/>
</dbReference>
<feature type="region of interest" description="Disordered" evidence="1">
    <location>
        <begin position="68"/>
        <end position="143"/>
    </location>
</feature>
<dbReference type="InterPro" id="IPR027911">
    <property type="entry name" value="DUF4604"/>
</dbReference>
<sequence>MASKRNITFSKPAEPSFLKKFKERIGYQEGPTVQTKKQLLPVDDTSDEERDDEKPLVVVLEKGDLTSEEAENYKYSNKPATDDEEGLCGEKILFKKPTKRSIKNDENPTKSCTKKKTKDKDTNQPKKVKNSCLLSFDEDEEEG</sequence>
<name>A0ABM1B5B0_LIMPO</name>
<dbReference type="PANTHER" id="PTHR31195">
    <property type="entry name" value="GEO02494P1"/>
    <property type="match status" value="1"/>
</dbReference>
<proteinExistence type="predicted"/>
<feature type="region of interest" description="Disordered" evidence="1">
    <location>
        <begin position="29"/>
        <end position="54"/>
    </location>
</feature>
<feature type="domain" description="DUF4604" evidence="2">
    <location>
        <begin position="5"/>
        <end position="140"/>
    </location>
</feature>
<dbReference type="GeneID" id="106459978"/>